<dbReference type="Proteomes" id="UP000318080">
    <property type="component" value="Unassembled WGS sequence"/>
</dbReference>
<evidence type="ECO:0000256" key="4">
    <source>
        <dbReference type="PROSITE-ProRule" id="PRU00335"/>
    </source>
</evidence>
<comment type="caution">
    <text evidence="6">The sequence shown here is derived from an EMBL/GenBank/DDBJ whole genome shotgun (WGS) entry which is preliminary data.</text>
</comment>
<evidence type="ECO:0000259" key="5">
    <source>
        <dbReference type="PROSITE" id="PS50977"/>
    </source>
</evidence>
<keyword evidence="2 4" id="KW-0238">DNA-binding</keyword>
<dbReference type="Gene3D" id="1.10.357.10">
    <property type="entry name" value="Tetracycline Repressor, domain 2"/>
    <property type="match status" value="1"/>
</dbReference>
<dbReference type="GO" id="GO:0000976">
    <property type="term" value="F:transcription cis-regulatory region binding"/>
    <property type="evidence" value="ECO:0007669"/>
    <property type="project" value="TreeGrafter"/>
</dbReference>
<evidence type="ECO:0000313" key="7">
    <source>
        <dbReference type="Proteomes" id="UP000318080"/>
    </source>
</evidence>
<dbReference type="PROSITE" id="PS50977">
    <property type="entry name" value="HTH_TETR_2"/>
    <property type="match status" value="1"/>
</dbReference>
<dbReference type="InterPro" id="IPR009057">
    <property type="entry name" value="Homeodomain-like_sf"/>
</dbReference>
<keyword evidence="7" id="KW-1185">Reference proteome</keyword>
<feature type="DNA-binding region" description="H-T-H motif" evidence="4">
    <location>
        <begin position="37"/>
        <end position="56"/>
    </location>
</feature>
<dbReference type="SUPFAM" id="SSF48498">
    <property type="entry name" value="Tetracyclin repressor-like, C-terminal domain"/>
    <property type="match status" value="1"/>
</dbReference>
<dbReference type="GO" id="GO:0003700">
    <property type="term" value="F:DNA-binding transcription factor activity"/>
    <property type="evidence" value="ECO:0007669"/>
    <property type="project" value="TreeGrafter"/>
</dbReference>
<proteinExistence type="predicted"/>
<dbReference type="EMBL" id="VHIR01000015">
    <property type="protein sequence ID" value="TQE42937.1"/>
    <property type="molecule type" value="Genomic_DNA"/>
</dbReference>
<dbReference type="PANTHER" id="PTHR30055:SF234">
    <property type="entry name" value="HTH-TYPE TRANSCRIPTIONAL REGULATOR BETI"/>
    <property type="match status" value="1"/>
</dbReference>
<accession>A0A540R5L2</accession>
<sequence length="195" mass="21084">MDTGPAQEPNEVKPSARERILECSRVLFSEHTFAQVSLKDIAEAAGVSVALVVKHFGNKDSLFEATVDFTASSAALFAGPFGELGRTAVIETLTAPHNAPYSMARTISVAAGAPESLNAIGKRIKSDLLQVLAQRIRDEAPHPSPSPELRAQSAVALLMGLSFMRRFGDTEFEAFHTDTLIEYYAPVLQEMLDGH</sequence>
<dbReference type="InterPro" id="IPR036271">
    <property type="entry name" value="Tet_transcr_reg_TetR-rel_C_sf"/>
</dbReference>
<feature type="domain" description="HTH tetR-type" evidence="5">
    <location>
        <begin position="14"/>
        <end position="74"/>
    </location>
</feature>
<reference evidence="6 7" key="1">
    <citation type="submission" date="2019-06" db="EMBL/GenBank/DDBJ databases">
        <title>Draft genome of C. phoceense Strain 272.</title>
        <authorList>
            <person name="Pacheco L.G.C."/>
            <person name="Barberis C.M."/>
            <person name="Almuzara M.N."/>
            <person name="Traglia G.M."/>
            <person name="Santos C.S."/>
            <person name="Rocha D.J.P.G."/>
            <person name="Aguiar E.R.G.R."/>
            <person name="Vay C.A."/>
        </authorList>
    </citation>
    <scope>NUCLEOTIDE SEQUENCE [LARGE SCALE GENOMIC DNA]</scope>
    <source>
        <strain evidence="6 7">272</strain>
    </source>
</reference>
<dbReference type="RefSeq" id="WP_066487475.1">
    <property type="nucleotide sequence ID" value="NZ_JADPQA010000002.1"/>
</dbReference>
<dbReference type="InterPro" id="IPR041678">
    <property type="entry name" value="TetR_C_16"/>
</dbReference>
<evidence type="ECO:0000256" key="2">
    <source>
        <dbReference type="ARBA" id="ARBA00023125"/>
    </source>
</evidence>
<evidence type="ECO:0000256" key="1">
    <source>
        <dbReference type="ARBA" id="ARBA00023015"/>
    </source>
</evidence>
<gene>
    <name evidence="6" type="ORF">EJK80_09890</name>
</gene>
<protein>
    <submittedName>
        <fullName evidence="6">TetR/AcrR family transcriptional regulator</fullName>
    </submittedName>
</protein>
<evidence type="ECO:0000256" key="3">
    <source>
        <dbReference type="ARBA" id="ARBA00023163"/>
    </source>
</evidence>
<evidence type="ECO:0000313" key="6">
    <source>
        <dbReference type="EMBL" id="TQE42937.1"/>
    </source>
</evidence>
<dbReference type="InterPro" id="IPR001647">
    <property type="entry name" value="HTH_TetR"/>
</dbReference>
<dbReference type="PANTHER" id="PTHR30055">
    <property type="entry name" value="HTH-TYPE TRANSCRIPTIONAL REGULATOR RUTR"/>
    <property type="match status" value="1"/>
</dbReference>
<dbReference type="InterPro" id="IPR050109">
    <property type="entry name" value="HTH-type_TetR-like_transc_reg"/>
</dbReference>
<keyword evidence="3" id="KW-0804">Transcription</keyword>
<dbReference type="PRINTS" id="PR00455">
    <property type="entry name" value="HTHTETR"/>
</dbReference>
<name>A0A540R5L2_9CORY</name>
<dbReference type="Pfam" id="PF00440">
    <property type="entry name" value="TetR_N"/>
    <property type="match status" value="1"/>
</dbReference>
<dbReference type="AlphaFoldDB" id="A0A540R5L2"/>
<dbReference type="SUPFAM" id="SSF46689">
    <property type="entry name" value="Homeodomain-like"/>
    <property type="match status" value="1"/>
</dbReference>
<organism evidence="6 7">
    <name type="scientific">Corynebacterium phoceense</name>
    <dbReference type="NCBI Taxonomy" id="1686286"/>
    <lineage>
        <taxon>Bacteria</taxon>
        <taxon>Bacillati</taxon>
        <taxon>Actinomycetota</taxon>
        <taxon>Actinomycetes</taxon>
        <taxon>Mycobacteriales</taxon>
        <taxon>Corynebacteriaceae</taxon>
        <taxon>Corynebacterium</taxon>
    </lineage>
</organism>
<dbReference type="Pfam" id="PF17920">
    <property type="entry name" value="TetR_C_16"/>
    <property type="match status" value="1"/>
</dbReference>
<keyword evidence="1" id="KW-0805">Transcription regulation</keyword>